<keyword evidence="5" id="KW-1185">Reference proteome</keyword>
<proteinExistence type="predicted"/>
<dbReference type="SUPFAM" id="SSF52172">
    <property type="entry name" value="CheY-like"/>
    <property type="match status" value="1"/>
</dbReference>
<dbReference type="InterPro" id="IPR050595">
    <property type="entry name" value="Bact_response_regulator"/>
</dbReference>
<feature type="domain" description="Response regulatory" evidence="3">
    <location>
        <begin position="5"/>
        <end position="120"/>
    </location>
</feature>
<dbReference type="Gene3D" id="3.40.50.2300">
    <property type="match status" value="1"/>
</dbReference>
<sequence length="123" mass="13573">MSKLNVLVVEDEIITAMVVKRELEKMGCNVLNLATSGEDAVRIAKADRPDLILMDITLAGEIDGVTAASEIKQEIDIPIVFVTGYQDSVTRERAARTNPLGFFIKPLQIAQLKDLIESNFEIL</sequence>
<dbReference type="InterPro" id="IPR001789">
    <property type="entry name" value="Sig_transdc_resp-reg_receiver"/>
</dbReference>
<dbReference type="SMART" id="SM00448">
    <property type="entry name" value="REC"/>
    <property type="match status" value="1"/>
</dbReference>
<evidence type="ECO:0000256" key="1">
    <source>
        <dbReference type="ARBA" id="ARBA00022553"/>
    </source>
</evidence>
<dbReference type="PANTHER" id="PTHR44591">
    <property type="entry name" value="STRESS RESPONSE REGULATOR PROTEIN 1"/>
    <property type="match status" value="1"/>
</dbReference>
<dbReference type="PANTHER" id="PTHR44591:SF3">
    <property type="entry name" value="RESPONSE REGULATORY DOMAIN-CONTAINING PROTEIN"/>
    <property type="match status" value="1"/>
</dbReference>
<dbReference type="Proteomes" id="UP000297453">
    <property type="component" value="Unassembled WGS sequence"/>
</dbReference>
<dbReference type="AlphaFoldDB" id="A0A4R9G8F7"/>
<evidence type="ECO:0000313" key="5">
    <source>
        <dbReference type="Proteomes" id="UP000297453"/>
    </source>
</evidence>
<dbReference type="CDD" id="cd17534">
    <property type="entry name" value="REC_DC-like"/>
    <property type="match status" value="1"/>
</dbReference>
<name>A0A4R9G8F7_9LEPT</name>
<dbReference type="InterPro" id="IPR011006">
    <property type="entry name" value="CheY-like_superfamily"/>
</dbReference>
<protein>
    <submittedName>
        <fullName evidence="4">Response regulator</fullName>
    </submittedName>
</protein>
<dbReference type="Pfam" id="PF00072">
    <property type="entry name" value="Response_reg"/>
    <property type="match status" value="1"/>
</dbReference>
<dbReference type="RefSeq" id="WP_135586333.1">
    <property type="nucleotide sequence ID" value="NZ_RQEP01000005.1"/>
</dbReference>
<dbReference type="PROSITE" id="PS50110">
    <property type="entry name" value="RESPONSE_REGULATORY"/>
    <property type="match status" value="1"/>
</dbReference>
<evidence type="ECO:0000256" key="2">
    <source>
        <dbReference type="PROSITE-ProRule" id="PRU00169"/>
    </source>
</evidence>
<dbReference type="GO" id="GO:0000160">
    <property type="term" value="P:phosphorelay signal transduction system"/>
    <property type="evidence" value="ECO:0007669"/>
    <property type="project" value="InterPro"/>
</dbReference>
<organism evidence="4 5">
    <name type="scientific">Leptospira semungkisensis</name>
    <dbReference type="NCBI Taxonomy" id="2484985"/>
    <lineage>
        <taxon>Bacteria</taxon>
        <taxon>Pseudomonadati</taxon>
        <taxon>Spirochaetota</taxon>
        <taxon>Spirochaetia</taxon>
        <taxon>Leptospirales</taxon>
        <taxon>Leptospiraceae</taxon>
        <taxon>Leptospira</taxon>
    </lineage>
</organism>
<dbReference type="EMBL" id="RQEP01000005">
    <property type="protein sequence ID" value="TGK07956.1"/>
    <property type="molecule type" value="Genomic_DNA"/>
</dbReference>
<dbReference type="OrthoDB" id="5343928at2"/>
<feature type="modified residue" description="4-aspartylphosphate" evidence="2">
    <location>
        <position position="55"/>
    </location>
</feature>
<reference evidence="4" key="1">
    <citation type="journal article" date="2019" name="PLoS Negl. Trop. Dis.">
        <title>Revisiting the worldwide diversity of Leptospira species in the environment.</title>
        <authorList>
            <person name="Vincent A.T."/>
            <person name="Schiettekatte O."/>
            <person name="Bourhy P."/>
            <person name="Veyrier F.J."/>
            <person name="Picardeau M."/>
        </authorList>
    </citation>
    <scope>NUCLEOTIDE SEQUENCE [LARGE SCALE GENOMIC DNA]</scope>
    <source>
        <strain evidence="4">SSS9</strain>
    </source>
</reference>
<evidence type="ECO:0000313" key="4">
    <source>
        <dbReference type="EMBL" id="TGK07956.1"/>
    </source>
</evidence>
<keyword evidence="1 2" id="KW-0597">Phosphoprotein</keyword>
<gene>
    <name evidence="4" type="ORF">EHO59_07635</name>
</gene>
<evidence type="ECO:0000259" key="3">
    <source>
        <dbReference type="PROSITE" id="PS50110"/>
    </source>
</evidence>
<accession>A0A4R9G8F7</accession>
<comment type="caution">
    <text evidence="4">The sequence shown here is derived from an EMBL/GenBank/DDBJ whole genome shotgun (WGS) entry which is preliminary data.</text>
</comment>